<dbReference type="PANTHER" id="PTHR30294:SF29">
    <property type="entry name" value="MULTIDRUG ABC TRANSPORTER PERMEASE YBHS-RELATED"/>
    <property type="match status" value="1"/>
</dbReference>
<dbReference type="AlphaFoldDB" id="A0A841PSP4"/>
<sequence>MGTYLFLLNKLLFQNKWKLAFTILFPLFLLTVVFPFATSTVEESSIPIAWVDQEKEGFAETIGFRINEDPRIQLLHVNSKEEAIVAVRTGKVEAAFILDEQFNQHIKSGDIRKQMEWIRTSRSFLDTFVKEKVAAEVMRFALNSKAANDLQQLKRNEEDFNWEVAFQHADQYWEPEPLFQMDFVPSNSGDLEQEEAIDNLTIGLLGFWMWYTWIIFAGGLLPIYQWKEKGLLDRIRLRSGSIRAFISSFYLVQTLFYSLLFFLLITLTLTSLKVEMNAVNIYIPAFIGFISMLLLTMIVNLFIKKQSVYLMLIIIYSMLSFVFSFLAISSGFEKWWSYILPHYWFYQLML</sequence>
<dbReference type="InterPro" id="IPR051449">
    <property type="entry name" value="ABC-2_transporter_component"/>
</dbReference>
<evidence type="ECO:0000256" key="1">
    <source>
        <dbReference type="ARBA" id="ARBA00004651"/>
    </source>
</evidence>
<comment type="caution">
    <text evidence="8">The sequence shown here is derived from an EMBL/GenBank/DDBJ whole genome shotgun (WGS) entry which is preliminary data.</text>
</comment>
<dbReference type="PANTHER" id="PTHR30294">
    <property type="entry name" value="MEMBRANE COMPONENT OF ABC TRANSPORTER YHHJ-RELATED"/>
    <property type="match status" value="1"/>
</dbReference>
<evidence type="ECO:0000256" key="3">
    <source>
        <dbReference type="ARBA" id="ARBA00022692"/>
    </source>
</evidence>
<dbReference type="InterPro" id="IPR013525">
    <property type="entry name" value="ABC2_TM"/>
</dbReference>
<feature type="transmembrane region" description="Helical" evidence="6">
    <location>
        <begin position="245"/>
        <end position="269"/>
    </location>
</feature>
<feature type="transmembrane region" description="Helical" evidence="6">
    <location>
        <begin position="281"/>
        <end position="303"/>
    </location>
</feature>
<gene>
    <name evidence="8" type="ORF">HNQ94_000250</name>
</gene>
<dbReference type="GO" id="GO:0140359">
    <property type="term" value="F:ABC-type transporter activity"/>
    <property type="evidence" value="ECO:0007669"/>
    <property type="project" value="InterPro"/>
</dbReference>
<keyword evidence="5 6" id="KW-0472">Membrane</keyword>
<comment type="subcellular location">
    <subcellularLocation>
        <location evidence="1">Cell membrane</location>
        <topology evidence="1">Multi-pass membrane protein</topology>
    </subcellularLocation>
</comment>
<dbReference type="GO" id="GO:0005886">
    <property type="term" value="C:plasma membrane"/>
    <property type="evidence" value="ECO:0007669"/>
    <property type="project" value="UniProtKB-SubCell"/>
</dbReference>
<accession>A0A841PSP4</accession>
<evidence type="ECO:0000313" key="9">
    <source>
        <dbReference type="Proteomes" id="UP000581688"/>
    </source>
</evidence>
<protein>
    <recommendedName>
        <fullName evidence="7">ABC-2 type transporter transmembrane domain-containing protein</fullName>
    </recommendedName>
</protein>
<evidence type="ECO:0000256" key="4">
    <source>
        <dbReference type="ARBA" id="ARBA00022989"/>
    </source>
</evidence>
<name>A0A841PSP4_9BACI</name>
<keyword evidence="9" id="KW-1185">Reference proteome</keyword>
<evidence type="ECO:0000259" key="7">
    <source>
        <dbReference type="Pfam" id="PF12698"/>
    </source>
</evidence>
<keyword evidence="3 6" id="KW-0812">Transmembrane</keyword>
<evidence type="ECO:0000256" key="5">
    <source>
        <dbReference type="ARBA" id="ARBA00023136"/>
    </source>
</evidence>
<feature type="transmembrane region" description="Helical" evidence="6">
    <location>
        <begin position="310"/>
        <end position="332"/>
    </location>
</feature>
<organism evidence="8 9">
    <name type="scientific">Salirhabdus euzebyi</name>
    <dbReference type="NCBI Taxonomy" id="394506"/>
    <lineage>
        <taxon>Bacteria</taxon>
        <taxon>Bacillati</taxon>
        <taxon>Bacillota</taxon>
        <taxon>Bacilli</taxon>
        <taxon>Bacillales</taxon>
        <taxon>Bacillaceae</taxon>
        <taxon>Salirhabdus</taxon>
    </lineage>
</organism>
<evidence type="ECO:0000256" key="6">
    <source>
        <dbReference type="SAM" id="Phobius"/>
    </source>
</evidence>
<evidence type="ECO:0000256" key="2">
    <source>
        <dbReference type="ARBA" id="ARBA00022475"/>
    </source>
</evidence>
<dbReference type="Proteomes" id="UP000581688">
    <property type="component" value="Unassembled WGS sequence"/>
</dbReference>
<dbReference type="RefSeq" id="WP_174496430.1">
    <property type="nucleotide sequence ID" value="NZ_CADDWK010000007.1"/>
</dbReference>
<feature type="transmembrane region" description="Helical" evidence="6">
    <location>
        <begin position="202"/>
        <end position="224"/>
    </location>
</feature>
<reference evidence="8 9" key="1">
    <citation type="submission" date="2020-08" db="EMBL/GenBank/DDBJ databases">
        <title>Genomic Encyclopedia of Type Strains, Phase IV (KMG-IV): sequencing the most valuable type-strain genomes for metagenomic binning, comparative biology and taxonomic classification.</title>
        <authorList>
            <person name="Goeker M."/>
        </authorList>
    </citation>
    <scope>NUCLEOTIDE SEQUENCE [LARGE SCALE GENOMIC DNA]</scope>
    <source>
        <strain evidence="8 9">DSM 19612</strain>
    </source>
</reference>
<dbReference type="Gene3D" id="3.40.1710.10">
    <property type="entry name" value="abc type-2 transporter like domain"/>
    <property type="match status" value="1"/>
</dbReference>
<proteinExistence type="predicted"/>
<dbReference type="EMBL" id="JACHGH010000001">
    <property type="protein sequence ID" value="MBB6451829.1"/>
    <property type="molecule type" value="Genomic_DNA"/>
</dbReference>
<feature type="domain" description="ABC-2 type transporter transmembrane" evidence="7">
    <location>
        <begin position="17"/>
        <end position="350"/>
    </location>
</feature>
<evidence type="ECO:0000313" key="8">
    <source>
        <dbReference type="EMBL" id="MBB6451829.1"/>
    </source>
</evidence>
<dbReference type="Pfam" id="PF12698">
    <property type="entry name" value="ABC2_membrane_3"/>
    <property type="match status" value="1"/>
</dbReference>
<keyword evidence="4 6" id="KW-1133">Transmembrane helix</keyword>
<keyword evidence="2" id="KW-1003">Cell membrane</keyword>